<evidence type="ECO:0000256" key="1">
    <source>
        <dbReference type="ARBA" id="ARBA00022723"/>
    </source>
</evidence>
<dbReference type="OrthoDB" id="9805316at2"/>
<protein>
    <submittedName>
        <fullName evidence="4">Polyprenyl synthetase</fullName>
    </submittedName>
</protein>
<dbReference type="GO" id="GO:0008299">
    <property type="term" value="P:isoprenoid biosynthetic process"/>
    <property type="evidence" value="ECO:0007669"/>
    <property type="project" value="InterPro"/>
</dbReference>
<dbReference type="RefSeq" id="WP_097652527.1">
    <property type="nucleotide sequence ID" value="NZ_LYXE01000085.1"/>
</dbReference>
<dbReference type="AlphaFoldDB" id="A0A2H3KNR5"/>
<evidence type="ECO:0000256" key="2">
    <source>
        <dbReference type="ARBA" id="ARBA00022842"/>
    </source>
</evidence>
<evidence type="ECO:0000313" key="5">
    <source>
        <dbReference type="Proteomes" id="UP000220922"/>
    </source>
</evidence>
<dbReference type="CDD" id="cd00685">
    <property type="entry name" value="Trans_IPPS_HT"/>
    <property type="match status" value="1"/>
</dbReference>
<dbReference type="PANTHER" id="PTHR12001:SF86">
    <property type="entry name" value="GERANYLGERANYL DIPHOSPHATE SYNTHASE"/>
    <property type="match status" value="1"/>
</dbReference>
<dbReference type="GO" id="GO:0046872">
    <property type="term" value="F:metal ion binding"/>
    <property type="evidence" value="ECO:0007669"/>
    <property type="project" value="UniProtKB-KW"/>
</dbReference>
<accession>A0A2H3KNR5</accession>
<evidence type="ECO:0000256" key="3">
    <source>
        <dbReference type="RuleBase" id="RU004466"/>
    </source>
</evidence>
<organism evidence="4 5">
    <name type="scientific">Candidatus Chloroploca asiatica</name>
    <dbReference type="NCBI Taxonomy" id="1506545"/>
    <lineage>
        <taxon>Bacteria</taxon>
        <taxon>Bacillati</taxon>
        <taxon>Chloroflexota</taxon>
        <taxon>Chloroflexia</taxon>
        <taxon>Chloroflexales</taxon>
        <taxon>Chloroflexineae</taxon>
        <taxon>Oscillochloridaceae</taxon>
        <taxon>Candidatus Chloroploca</taxon>
    </lineage>
</organism>
<sequence length="342" mass="36486">MQPDTRGAIQAAMRAVFPSVEARLARFYQMQEYHLGWRDEHLALTESDPGKLIRPHLVLLACQAAGGDPAQALPLAAGIQLLHDFTLIHDDIEDDSATRRGRPTLWSLWGLAQGINAGDGMFVLAHLAIHGLTATGVPPERVLAILHRFDEVILQICEGQFLDLSFEGDLSIDPEAYLMMIARKTAILIAGACELGAMVAGASPTTVAALHDFGRSVGLAFQIEDDILGIWGAPALTGKPPAADLVRKKVSLPVVYALAHSPHRDELARIYRGETMDDAAVAQALAMLDGVDARAFCAAQARDHHAAAFAALAQIEPAAGTPAEIAHAHLRALAEGLIGRQA</sequence>
<keyword evidence="3" id="KW-0808">Transferase</keyword>
<gene>
    <name evidence="4" type="ORF">A9Q02_13850</name>
</gene>
<keyword evidence="2" id="KW-0460">Magnesium</keyword>
<dbReference type="PROSITE" id="PS00444">
    <property type="entry name" value="POLYPRENYL_SYNTHASE_2"/>
    <property type="match status" value="1"/>
</dbReference>
<dbReference type="SFLD" id="SFLDG01017">
    <property type="entry name" value="Polyprenyl_Transferase_Like"/>
    <property type="match status" value="1"/>
</dbReference>
<reference evidence="4 5" key="1">
    <citation type="submission" date="2016-05" db="EMBL/GenBank/DDBJ databases">
        <authorList>
            <person name="Lavstsen T."/>
            <person name="Jespersen J.S."/>
        </authorList>
    </citation>
    <scope>NUCLEOTIDE SEQUENCE [LARGE SCALE GENOMIC DNA]</scope>
    <source>
        <strain evidence="4 5">B7-9</strain>
    </source>
</reference>
<evidence type="ECO:0000313" key="4">
    <source>
        <dbReference type="EMBL" id="PDV99040.1"/>
    </source>
</evidence>
<dbReference type="Gene3D" id="1.10.600.10">
    <property type="entry name" value="Farnesyl Diphosphate Synthase"/>
    <property type="match status" value="1"/>
</dbReference>
<keyword evidence="1" id="KW-0479">Metal-binding</keyword>
<dbReference type="InterPro" id="IPR008949">
    <property type="entry name" value="Isoprenoid_synthase_dom_sf"/>
</dbReference>
<dbReference type="InterPro" id="IPR000092">
    <property type="entry name" value="Polyprenyl_synt"/>
</dbReference>
<dbReference type="SFLD" id="SFLDS00005">
    <property type="entry name" value="Isoprenoid_Synthase_Type_I"/>
    <property type="match status" value="1"/>
</dbReference>
<comment type="similarity">
    <text evidence="3">Belongs to the FPP/GGPP synthase family.</text>
</comment>
<comment type="caution">
    <text evidence="4">The sequence shown here is derived from an EMBL/GenBank/DDBJ whole genome shotgun (WGS) entry which is preliminary data.</text>
</comment>
<proteinExistence type="inferred from homology"/>
<dbReference type="Proteomes" id="UP000220922">
    <property type="component" value="Unassembled WGS sequence"/>
</dbReference>
<name>A0A2H3KNR5_9CHLR</name>
<keyword evidence="5" id="KW-1185">Reference proteome</keyword>
<dbReference type="Pfam" id="PF00348">
    <property type="entry name" value="polyprenyl_synt"/>
    <property type="match status" value="1"/>
</dbReference>
<dbReference type="InterPro" id="IPR033749">
    <property type="entry name" value="Polyprenyl_synt_CS"/>
</dbReference>
<dbReference type="EMBL" id="LYXE01000085">
    <property type="protein sequence ID" value="PDV99040.1"/>
    <property type="molecule type" value="Genomic_DNA"/>
</dbReference>
<dbReference type="SUPFAM" id="SSF48576">
    <property type="entry name" value="Terpenoid synthases"/>
    <property type="match status" value="1"/>
</dbReference>
<dbReference type="PROSITE" id="PS00723">
    <property type="entry name" value="POLYPRENYL_SYNTHASE_1"/>
    <property type="match status" value="1"/>
</dbReference>
<dbReference type="GO" id="GO:0004659">
    <property type="term" value="F:prenyltransferase activity"/>
    <property type="evidence" value="ECO:0007669"/>
    <property type="project" value="InterPro"/>
</dbReference>
<dbReference type="PANTHER" id="PTHR12001">
    <property type="entry name" value="GERANYLGERANYL PYROPHOSPHATE SYNTHASE"/>
    <property type="match status" value="1"/>
</dbReference>